<comment type="caution">
    <text evidence="2">The sequence shown here is derived from an EMBL/GenBank/DDBJ whole genome shotgun (WGS) entry which is preliminary data.</text>
</comment>
<dbReference type="Proteomes" id="UP001310387">
    <property type="component" value="Unassembled WGS sequence"/>
</dbReference>
<dbReference type="InterPro" id="IPR051049">
    <property type="entry name" value="Dienelactone_hydrolase-like"/>
</dbReference>
<accession>A0ABU7ZBE6</accession>
<dbReference type="GO" id="GO:0016787">
    <property type="term" value="F:hydrolase activity"/>
    <property type="evidence" value="ECO:0007669"/>
    <property type="project" value="UniProtKB-KW"/>
</dbReference>
<evidence type="ECO:0000259" key="1">
    <source>
        <dbReference type="Pfam" id="PF01738"/>
    </source>
</evidence>
<dbReference type="Pfam" id="PF01738">
    <property type="entry name" value="DLH"/>
    <property type="match status" value="1"/>
</dbReference>
<dbReference type="SUPFAM" id="SSF53474">
    <property type="entry name" value="alpha/beta-Hydrolases"/>
    <property type="match status" value="1"/>
</dbReference>
<name>A0ABU7ZBE6_9MICO</name>
<dbReference type="InterPro" id="IPR002925">
    <property type="entry name" value="Dienelactn_hydro"/>
</dbReference>
<sequence length="251" mass="26534">MAVTTVPTSRGPLPVYLAVPDGEGPWPGVVVIHDALGRTTDVRRQCEWLAGHGFVAAAPDLQHWGPRLRCVVSAVRSLTRRAGRELDELEATRAWLAGRADGTGRVGVVGFCLGGGFAVLLAGSGRYQAASVNYGGVPEDADELLAGSCPVVGSYGARDPSLRDDPARLERALQVAGVPHEVTVYDEAGHSFLNDHPREEMPVWAVVAGRFVATEYRPEAAAEARERIVAFFGEHLAAPGTARSSGDGTMA</sequence>
<dbReference type="PANTHER" id="PTHR46623:SF6">
    <property type="entry name" value="ALPHA_BETA-HYDROLASES SUPERFAMILY PROTEIN"/>
    <property type="match status" value="1"/>
</dbReference>
<gene>
    <name evidence="2" type="ORF">V5O49_16495</name>
</gene>
<proteinExistence type="predicted"/>
<organism evidence="2 3">
    <name type="scientific">Isoptericola haloaureus</name>
    <dbReference type="NCBI Taxonomy" id="1542902"/>
    <lineage>
        <taxon>Bacteria</taxon>
        <taxon>Bacillati</taxon>
        <taxon>Actinomycetota</taxon>
        <taxon>Actinomycetes</taxon>
        <taxon>Micrococcales</taxon>
        <taxon>Promicromonosporaceae</taxon>
        <taxon>Isoptericola</taxon>
    </lineage>
</organism>
<dbReference type="EC" id="3.1.-.-" evidence="2"/>
<feature type="domain" description="Dienelactone hydrolase" evidence="1">
    <location>
        <begin position="14"/>
        <end position="235"/>
    </location>
</feature>
<protein>
    <submittedName>
        <fullName evidence="2">Dienelactone hydrolase family protein</fullName>
        <ecNumber evidence="2">3.1.-.-</ecNumber>
    </submittedName>
</protein>
<dbReference type="InterPro" id="IPR029058">
    <property type="entry name" value="AB_hydrolase_fold"/>
</dbReference>
<evidence type="ECO:0000313" key="3">
    <source>
        <dbReference type="Proteomes" id="UP001310387"/>
    </source>
</evidence>
<dbReference type="Gene3D" id="3.40.50.1820">
    <property type="entry name" value="alpha/beta hydrolase"/>
    <property type="match status" value="1"/>
</dbReference>
<keyword evidence="2" id="KW-0378">Hydrolase</keyword>
<dbReference type="EMBL" id="JBAGLP010000120">
    <property type="protein sequence ID" value="MEG3616727.1"/>
    <property type="molecule type" value="Genomic_DNA"/>
</dbReference>
<reference evidence="2" key="2">
    <citation type="submission" date="2024-02" db="EMBL/GenBank/DDBJ databases">
        <authorList>
            <person name="Prathaban M."/>
            <person name="Mythili R."/>
            <person name="Sharmila Devi N."/>
            <person name="Sobanaa M."/>
            <person name="Prathiviraj R."/>
            <person name="Selvin J."/>
        </authorList>
    </citation>
    <scope>NUCLEOTIDE SEQUENCE</scope>
    <source>
        <strain evidence="2">MP1014</strain>
    </source>
</reference>
<dbReference type="RefSeq" id="WP_332903175.1">
    <property type="nucleotide sequence ID" value="NZ_JBAGLP010000120.1"/>
</dbReference>
<reference evidence="2" key="1">
    <citation type="journal article" date="2024" name="Antonie Van Leeuwenhoek">
        <title>Isoptericola haloaureus sp. nov., a dimorphic actinobacterium isolated from mangrove sediments of southeast India, implicating biosaline agricultural significance through nitrogen fixation and salt tolerance genes.</title>
        <authorList>
            <person name="Prathaban M."/>
            <person name="Prathiviraj R."/>
            <person name="Ravichandran M."/>
            <person name="Natarajan S.D."/>
            <person name="Sobanaa M."/>
            <person name="Hari Krishna Kumar S."/>
            <person name="Chandrasekar V."/>
            <person name="Selvin J."/>
        </authorList>
    </citation>
    <scope>NUCLEOTIDE SEQUENCE</scope>
    <source>
        <strain evidence="2">MP1014</strain>
    </source>
</reference>
<dbReference type="PANTHER" id="PTHR46623">
    <property type="entry name" value="CARBOXYMETHYLENEBUTENOLIDASE-RELATED"/>
    <property type="match status" value="1"/>
</dbReference>
<evidence type="ECO:0000313" key="2">
    <source>
        <dbReference type="EMBL" id="MEG3616727.1"/>
    </source>
</evidence>
<keyword evidence="3" id="KW-1185">Reference proteome</keyword>